<dbReference type="Gene3D" id="3.40.50.300">
    <property type="entry name" value="P-loop containing nucleotide triphosphate hydrolases"/>
    <property type="match status" value="1"/>
</dbReference>
<dbReference type="RefSeq" id="WP_035084743.1">
    <property type="nucleotide sequence ID" value="NZ_JQGC01000015.1"/>
</dbReference>
<dbReference type="CDD" id="cd02022">
    <property type="entry name" value="DPCK"/>
    <property type="match status" value="1"/>
</dbReference>
<dbReference type="OrthoDB" id="9812943at2"/>
<dbReference type="STRING" id="46914.JP75_16220"/>
<dbReference type="AlphaFoldDB" id="A0A087LZT7"/>
<organism evidence="7 8">
    <name type="scientific">Devosia riboflavina</name>
    <dbReference type="NCBI Taxonomy" id="46914"/>
    <lineage>
        <taxon>Bacteria</taxon>
        <taxon>Pseudomonadati</taxon>
        <taxon>Pseudomonadota</taxon>
        <taxon>Alphaproteobacteria</taxon>
        <taxon>Hyphomicrobiales</taxon>
        <taxon>Devosiaceae</taxon>
        <taxon>Devosia</taxon>
    </lineage>
</organism>
<keyword evidence="5" id="KW-0963">Cytoplasm</keyword>
<proteinExistence type="inferred from homology"/>
<keyword evidence="4 5" id="KW-0173">Coenzyme A biosynthesis</keyword>
<evidence type="ECO:0000313" key="7">
    <source>
        <dbReference type="EMBL" id="KFL30140.1"/>
    </source>
</evidence>
<evidence type="ECO:0000256" key="6">
    <source>
        <dbReference type="NCBIfam" id="TIGR00152"/>
    </source>
</evidence>
<dbReference type="HAMAP" id="MF_00376">
    <property type="entry name" value="Dephospho_CoA_kinase"/>
    <property type="match status" value="1"/>
</dbReference>
<dbReference type="InterPro" id="IPR001977">
    <property type="entry name" value="Depp_CoAkinase"/>
</dbReference>
<dbReference type="NCBIfam" id="TIGR00152">
    <property type="entry name" value="dephospho-CoA kinase"/>
    <property type="match status" value="1"/>
</dbReference>
<comment type="similarity">
    <text evidence="1 5">Belongs to the CoaE family.</text>
</comment>
<dbReference type="EC" id="2.7.1.24" evidence="5 6"/>
<dbReference type="GO" id="GO:0015937">
    <property type="term" value="P:coenzyme A biosynthetic process"/>
    <property type="evidence" value="ECO:0007669"/>
    <property type="project" value="UniProtKB-UniRule"/>
</dbReference>
<dbReference type="GO" id="GO:0004140">
    <property type="term" value="F:dephospho-CoA kinase activity"/>
    <property type="evidence" value="ECO:0007669"/>
    <property type="project" value="UniProtKB-UniRule"/>
</dbReference>
<keyword evidence="8" id="KW-1185">Reference proteome</keyword>
<dbReference type="PANTHER" id="PTHR10695">
    <property type="entry name" value="DEPHOSPHO-COA KINASE-RELATED"/>
    <property type="match status" value="1"/>
</dbReference>
<dbReference type="PROSITE" id="PS51219">
    <property type="entry name" value="DPCK"/>
    <property type="match status" value="1"/>
</dbReference>
<accession>A0A087LZT7</accession>
<comment type="pathway">
    <text evidence="5">Cofactor biosynthesis; coenzyme A biosynthesis; CoA from (R)-pantothenate: step 5/5.</text>
</comment>
<dbReference type="PANTHER" id="PTHR10695:SF46">
    <property type="entry name" value="BIFUNCTIONAL COENZYME A SYNTHASE-RELATED"/>
    <property type="match status" value="1"/>
</dbReference>
<keyword evidence="3 5" id="KW-0067">ATP-binding</keyword>
<dbReference type="UniPathway" id="UPA00241">
    <property type="reaction ID" value="UER00356"/>
</dbReference>
<sequence>MWRIGVTGSIATGKSTLLAAFEKVGVPTFSADAAVAALYEGEAVAPVEALFPGVTKDQKIDRQELARRLAAAPQNFTKLEAVVHPLVRQKIAAFMDGAEAAGYVAAAVEVPLLFESGYDYGFDAIAVTFVDPKIQNERIMARPGMTVEKRDTLLARQMPQDEKKKRATYLFDTERPREEIDAQVAALIADLKAKGPKI</sequence>
<reference evidence="7 8" key="1">
    <citation type="submission" date="2014-08" db="EMBL/GenBank/DDBJ databases">
        <authorList>
            <person name="Hassan Y.I."/>
            <person name="Lepp D."/>
            <person name="Zhou T."/>
        </authorList>
    </citation>
    <scope>NUCLEOTIDE SEQUENCE [LARGE SCALE GENOMIC DNA]</scope>
    <source>
        <strain evidence="7 8">IFO13584</strain>
    </source>
</reference>
<evidence type="ECO:0000256" key="2">
    <source>
        <dbReference type="ARBA" id="ARBA00022741"/>
    </source>
</evidence>
<comment type="subcellular location">
    <subcellularLocation>
        <location evidence="5">Cytoplasm</location>
    </subcellularLocation>
</comment>
<dbReference type="SUPFAM" id="SSF52540">
    <property type="entry name" value="P-loop containing nucleoside triphosphate hydrolases"/>
    <property type="match status" value="1"/>
</dbReference>
<evidence type="ECO:0000256" key="3">
    <source>
        <dbReference type="ARBA" id="ARBA00022840"/>
    </source>
</evidence>
<comment type="function">
    <text evidence="5">Catalyzes the phosphorylation of the 3'-hydroxyl group of dephosphocoenzyme A to form coenzyme A.</text>
</comment>
<evidence type="ECO:0000313" key="8">
    <source>
        <dbReference type="Proteomes" id="UP000028981"/>
    </source>
</evidence>
<protein>
    <recommendedName>
        <fullName evidence="5 6">Dephospho-CoA kinase</fullName>
        <ecNumber evidence="5 6">2.7.1.24</ecNumber>
    </recommendedName>
    <alternativeName>
        <fullName evidence="5">Dephosphocoenzyme A kinase</fullName>
    </alternativeName>
</protein>
<feature type="binding site" evidence="5">
    <location>
        <begin position="11"/>
        <end position="16"/>
    </location>
    <ligand>
        <name>ATP</name>
        <dbReference type="ChEBI" id="CHEBI:30616"/>
    </ligand>
</feature>
<dbReference type="GO" id="GO:0005737">
    <property type="term" value="C:cytoplasm"/>
    <property type="evidence" value="ECO:0007669"/>
    <property type="project" value="UniProtKB-SubCell"/>
</dbReference>
<dbReference type="GO" id="GO:0005524">
    <property type="term" value="F:ATP binding"/>
    <property type="evidence" value="ECO:0007669"/>
    <property type="project" value="UniProtKB-UniRule"/>
</dbReference>
<keyword evidence="5" id="KW-0418">Kinase</keyword>
<gene>
    <name evidence="5" type="primary">coaE</name>
    <name evidence="7" type="ORF">JP75_16220</name>
</gene>
<evidence type="ECO:0000256" key="5">
    <source>
        <dbReference type="HAMAP-Rule" id="MF_00376"/>
    </source>
</evidence>
<evidence type="ECO:0000256" key="1">
    <source>
        <dbReference type="ARBA" id="ARBA00009018"/>
    </source>
</evidence>
<name>A0A087LZT7_9HYPH</name>
<comment type="caution">
    <text evidence="7">The sequence shown here is derived from an EMBL/GenBank/DDBJ whole genome shotgun (WGS) entry which is preliminary data.</text>
</comment>
<dbReference type="Pfam" id="PF01121">
    <property type="entry name" value="CoaE"/>
    <property type="match status" value="1"/>
</dbReference>
<keyword evidence="5" id="KW-0808">Transferase</keyword>
<dbReference type="EMBL" id="JQGC01000015">
    <property type="protein sequence ID" value="KFL30140.1"/>
    <property type="molecule type" value="Genomic_DNA"/>
</dbReference>
<evidence type="ECO:0000256" key="4">
    <source>
        <dbReference type="ARBA" id="ARBA00022993"/>
    </source>
</evidence>
<dbReference type="InterPro" id="IPR027417">
    <property type="entry name" value="P-loop_NTPase"/>
</dbReference>
<keyword evidence="2 5" id="KW-0547">Nucleotide-binding</keyword>
<comment type="catalytic activity">
    <reaction evidence="5">
        <text>3'-dephospho-CoA + ATP = ADP + CoA + H(+)</text>
        <dbReference type="Rhea" id="RHEA:18245"/>
        <dbReference type="ChEBI" id="CHEBI:15378"/>
        <dbReference type="ChEBI" id="CHEBI:30616"/>
        <dbReference type="ChEBI" id="CHEBI:57287"/>
        <dbReference type="ChEBI" id="CHEBI:57328"/>
        <dbReference type="ChEBI" id="CHEBI:456216"/>
        <dbReference type="EC" id="2.7.1.24"/>
    </reaction>
</comment>
<dbReference type="Proteomes" id="UP000028981">
    <property type="component" value="Unassembled WGS sequence"/>
</dbReference>